<feature type="domain" description="Reverse transcriptase" evidence="1">
    <location>
        <begin position="58"/>
        <end position="299"/>
    </location>
</feature>
<proteinExistence type="predicted"/>
<reference evidence="2 3" key="1">
    <citation type="submission" date="2024-02" db="EMBL/GenBank/DDBJ databases">
        <title>High-quality chromosome-scale genome assembly of Pensacola bahiagrass (Paspalum notatum Flugge var. saurae).</title>
        <authorList>
            <person name="Vega J.M."/>
            <person name="Podio M."/>
            <person name="Orjuela J."/>
            <person name="Siena L.A."/>
            <person name="Pessino S.C."/>
            <person name="Combes M.C."/>
            <person name="Mariac C."/>
            <person name="Albertini E."/>
            <person name="Pupilli F."/>
            <person name="Ortiz J.P.A."/>
            <person name="Leblanc O."/>
        </authorList>
    </citation>
    <scope>NUCLEOTIDE SEQUENCE [LARGE SCALE GENOMIC DNA]</scope>
    <source>
        <strain evidence="2">R1</strain>
        <tissue evidence="2">Leaf</tissue>
    </source>
</reference>
<dbReference type="Proteomes" id="UP001341281">
    <property type="component" value="Chromosome 09"/>
</dbReference>
<sequence>MFPTKAPGPDGFLAHFFQHHWNLCGRRVLRGEDDPMTINDTFIVMIPKVDSPEELGHLCNVIHKIASKVLANRLNVFLLEIISEEQSAFVAGKMIQDNIISTYECLHFMKKKRAKLDITCALKMDMKKAYDRVEWAYLRAIMLRLGFHGVWVEMAMRLVVSVSLSVLFNGERQTSFSPTSDIRQGIRSFLIFSSEGLSCLLKSNVRSSDLQGIKVAPSAPMVNHLLFADDSLLFFKASREGALEVYEELRRYCQASGQQVKLDKSSIRFAKGCSSSLREEIKNELHVQNESLNSKYLGMPSDVGASVNGAFKYLKDRVWNKVQGWLEQCLSASGKEVLIKAAAQAVLTYSMSCFKLPRGLYQHLEGLMRKFWWGSKELRMDNGKHVG</sequence>
<evidence type="ECO:0000259" key="1">
    <source>
        <dbReference type="Pfam" id="PF00078"/>
    </source>
</evidence>
<dbReference type="PANTHER" id="PTHR33116:SF86">
    <property type="entry name" value="REVERSE TRANSCRIPTASE DOMAIN-CONTAINING PROTEIN"/>
    <property type="match status" value="1"/>
</dbReference>
<dbReference type="EMBL" id="CP144753">
    <property type="protein sequence ID" value="WVZ94535.1"/>
    <property type="molecule type" value="Genomic_DNA"/>
</dbReference>
<evidence type="ECO:0000313" key="2">
    <source>
        <dbReference type="EMBL" id="WVZ94535.1"/>
    </source>
</evidence>
<keyword evidence="3" id="KW-1185">Reference proteome</keyword>
<organism evidence="2 3">
    <name type="scientific">Paspalum notatum var. saurae</name>
    <dbReference type="NCBI Taxonomy" id="547442"/>
    <lineage>
        <taxon>Eukaryota</taxon>
        <taxon>Viridiplantae</taxon>
        <taxon>Streptophyta</taxon>
        <taxon>Embryophyta</taxon>
        <taxon>Tracheophyta</taxon>
        <taxon>Spermatophyta</taxon>
        <taxon>Magnoliopsida</taxon>
        <taxon>Liliopsida</taxon>
        <taxon>Poales</taxon>
        <taxon>Poaceae</taxon>
        <taxon>PACMAD clade</taxon>
        <taxon>Panicoideae</taxon>
        <taxon>Andropogonodae</taxon>
        <taxon>Paspaleae</taxon>
        <taxon>Paspalinae</taxon>
        <taxon>Paspalum</taxon>
    </lineage>
</organism>
<gene>
    <name evidence="2" type="ORF">U9M48_040416</name>
</gene>
<dbReference type="PANTHER" id="PTHR33116">
    <property type="entry name" value="REVERSE TRANSCRIPTASE ZINC-BINDING DOMAIN-CONTAINING PROTEIN-RELATED-RELATED"/>
    <property type="match status" value="1"/>
</dbReference>
<dbReference type="InterPro" id="IPR000477">
    <property type="entry name" value="RT_dom"/>
</dbReference>
<name>A0AAQ3UQG8_PASNO</name>
<dbReference type="CDD" id="cd01650">
    <property type="entry name" value="RT_nLTR_like"/>
    <property type="match status" value="1"/>
</dbReference>
<protein>
    <recommendedName>
        <fullName evidence="1">Reverse transcriptase domain-containing protein</fullName>
    </recommendedName>
</protein>
<evidence type="ECO:0000313" key="3">
    <source>
        <dbReference type="Proteomes" id="UP001341281"/>
    </source>
</evidence>
<accession>A0AAQ3UQG8</accession>
<dbReference type="AlphaFoldDB" id="A0AAQ3UQG8"/>
<dbReference type="Pfam" id="PF00078">
    <property type="entry name" value="RVT_1"/>
    <property type="match status" value="1"/>
</dbReference>